<dbReference type="SUPFAM" id="SSF51215">
    <property type="entry name" value="Regulatory protein AraC"/>
    <property type="match status" value="1"/>
</dbReference>
<protein>
    <submittedName>
        <fullName evidence="5">Transcriptional regulator, AraC family</fullName>
    </submittedName>
</protein>
<dbReference type="PANTHER" id="PTHR43280">
    <property type="entry name" value="ARAC-FAMILY TRANSCRIPTIONAL REGULATOR"/>
    <property type="match status" value="1"/>
</dbReference>
<evidence type="ECO:0000256" key="3">
    <source>
        <dbReference type="ARBA" id="ARBA00023163"/>
    </source>
</evidence>
<dbReference type="GO" id="GO:0043565">
    <property type="term" value="F:sequence-specific DNA binding"/>
    <property type="evidence" value="ECO:0007669"/>
    <property type="project" value="InterPro"/>
</dbReference>
<evidence type="ECO:0000313" key="5">
    <source>
        <dbReference type="EMBL" id="AEI39526.1"/>
    </source>
</evidence>
<evidence type="ECO:0000256" key="2">
    <source>
        <dbReference type="ARBA" id="ARBA00023125"/>
    </source>
</evidence>
<accession>F8F7P1</accession>
<dbReference type="InterPro" id="IPR020449">
    <property type="entry name" value="Tscrpt_reg_AraC-type_HTH"/>
</dbReference>
<dbReference type="PRINTS" id="PR00032">
    <property type="entry name" value="HTHARAC"/>
</dbReference>
<dbReference type="SUPFAM" id="SSF46689">
    <property type="entry name" value="Homeodomain-like"/>
    <property type="match status" value="2"/>
</dbReference>
<dbReference type="EMBL" id="CP002869">
    <property type="protein sequence ID" value="AEI39526.1"/>
    <property type="molecule type" value="Genomic_DNA"/>
</dbReference>
<dbReference type="InterPro" id="IPR018062">
    <property type="entry name" value="HTH_AraC-typ_CS"/>
</dbReference>
<sequence>MLLWYLEEHGRLLFHIVEGILGAMLQIPNENYHNSNLSQTGGEVMTILEFTAPPLPYYIASGFEPMRPGRKHPNRRSIGVFDLLVVTSGCLYMGEEDRHYDVTAGHALILRPDCHHYPVQPCLEPTEHYWLHFGTTGAWSAAETLPSQPAGEREEKKYFTMETFPMRLPQFIRLPRPAAVYEPLRQLTELEPESHRSWARWKLQLTFQSVLEQLSGALEAQAAVPGAKVAERAASYLRAHYREAVTAPMLGEALNFHPVYIARCMQQEFGCSPFEYLMHYRLEQAKLKLLQTDLSIARIAEEVGFNQPAYFTSCFTKQEGVTPRMYRKRFSHE</sequence>
<organism evidence="5 6">
    <name type="scientific">Paenibacillus mucilaginosus (strain KNP414)</name>
    <dbReference type="NCBI Taxonomy" id="1036673"/>
    <lineage>
        <taxon>Bacteria</taxon>
        <taxon>Bacillati</taxon>
        <taxon>Bacillota</taxon>
        <taxon>Bacilli</taxon>
        <taxon>Bacillales</taxon>
        <taxon>Paenibacillaceae</taxon>
        <taxon>Paenibacillus</taxon>
    </lineage>
</organism>
<evidence type="ECO:0000256" key="1">
    <source>
        <dbReference type="ARBA" id="ARBA00023015"/>
    </source>
</evidence>
<keyword evidence="3" id="KW-0804">Transcription</keyword>
<proteinExistence type="predicted"/>
<feature type="domain" description="HTH araC/xylS-type" evidence="4">
    <location>
        <begin position="231"/>
        <end position="329"/>
    </location>
</feature>
<keyword evidence="1" id="KW-0805">Transcription regulation</keyword>
<dbReference type="InterPro" id="IPR037923">
    <property type="entry name" value="HTH-like"/>
</dbReference>
<reference evidence="6" key="1">
    <citation type="submission" date="2011-06" db="EMBL/GenBank/DDBJ databases">
        <title>Complete genome sequence of Paenibacillus mucilaginosus KNP414.</title>
        <authorList>
            <person name="Wang J."/>
            <person name="Hu S."/>
            <person name="Hu X."/>
            <person name="Zhang B."/>
            <person name="Dong D."/>
            <person name="Zhang S."/>
            <person name="Zhao K."/>
            <person name="Wu D."/>
        </authorList>
    </citation>
    <scope>NUCLEOTIDE SEQUENCE [LARGE SCALE GENOMIC DNA]</scope>
    <source>
        <strain evidence="6">KNP414</strain>
    </source>
</reference>
<dbReference type="KEGG" id="pms:KNP414_00936"/>
<dbReference type="Proteomes" id="UP000006620">
    <property type="component" value="Chromosome"/>
</dbReference>
<gene>
    <name evidence="5" type="ordered locus">KNP414_00936</name>
</gene>
<dbReference type="AlphaFoldDB" id="F8F7P1"/>
<dbReference type="PANTHER" id="PTHR43280:SF30">
    <property type="entry name" value="MMSAB OPERON REGULATORY PROTEIN"/>
    <property type="match status" value="1"/>
</dbReference>
<dbReference type="PATRIC" id="fig|1036673.3.peg.838"/>
<dbReference type="InterPro" id="IPR018060">
    <property type="entry name" value="HTH_AraC"/>
</dbReference>
<reference evidence="5 6" key="2">
    <citation type="journal article" date="2013" name="Genome Announc.">
        <title>Genome Sequence of Growth-Improving Paenibacillus mucilaginosus Strain KNP414.</title>
        <authorList>
            <person name="Lu J.J."/>
            <person name="Wang J.F."/>
            <person name="Hu X.F."/>
        </authorList>
    </citation>
    <scope>NUCLEOTIDE SEQUENCE [LARGE SCALE GENOMIC DNA]</scope>
    <source>
        <strain evidence="5 6">KNP414</strain>
    </source>
</reference>
<dbReference type="PROSITE" id="PS01124">
    <property type="entry name" value="HTH_ARAC_FAMILY_2"/>
    <property type="match status" value="1"/>
</dbReference>
<dbReference type="HOGENOM" id="CLU_000445_88_6_9"/>
<evidence type="ECO:0000313" key="6">
    <source>
        <dbReference type="Proteomes" id="UP000006620"/>
    </source>
</evidence>
<keyword evidence="2" id="KW-0238">DNA-binding</keyword>
<evidence type="ECO:0000259" key="4">
    <source>
        <dbReference type="PROSITE" id="PS01124"/>
    </source>
</evidence>
<dbReference type="Gene3D" id="1.10.10.60">
    <property type="entry name" value="Homeodomain-like"/>
    <property type="match status" value="2"/>
</dbReference>
<dbReference type="SMART" id="SM00342">
    <property type="entry name" value="HTH_ARAC"/>
    <property type="match status" value="1"/>
</dbReference>
<dbReference type="Pfam" id="PF12833">
    <property type="entry name" value="HTH_18"/>
    <property type="match status" value="1"/>
</dbReference>
<name>F8F7P1_PAEMK</name>
<dbReference type="InterPro" id="IPR009057">
    <property type="entry name" value="Homeodomain-like_sf"/>
</dbReference>
<dbReference type="GO" id="GO:0003700">
    <property type="term" value="F:DNA-binding transcription factor activity"/>
    <property type="evidence" value="ECO:0007669"/>
    <property type="project" value="InterPro"/>
</dbReference>
<dbReference type="PROSITE" id="PS00041">
    <property type="entry name" value="HTH_ARAC_FAMILY_1"/>
    <property type="match status" value="1"/>
</dbReference>